<gene>
    <name evidence="2" type="ORF">C4D60_Mb05t28610</name>
</gene>
<sequence length="95" mass="10092">MVASVRMVQGVVIVLVRRRLITHANAKSKSEKFPPPHQDGALGYPLDSSHHNDPSFDNSDASFSTVFPHQKGPATAWSGPLIDPAAAGAKEADCS</sequence>
<proteinExistence type="predicted"/>
<feature type="compositionally biased region" description="Polar residues" evidence="1">
    <location>
        <begin position="55"/>
        <end position="67"/>
    </location>
</feature>
<dbReference type="Proteomes" id="UP000317650">
    <property type="component" value="Chromosome 5"/>
</dbReference>
<keyword evidence="3" id="KW-1185">Reference proteome</keyword>
<evidence type="ECO:0000313" key="2">
    <source>
        <dbReference type="EMBL" id="THU67811.1"/>
    </source>
</evidence>
<evidence type="ECO:0000256" key="1">
    <source>
        <dbReference type="SAM" id="MobiDB-lite"/>
    </source>
</evidence>
<reference evidence="2 3" key="1">
    <citation type="journal article" date="2019" name="Nat. Plants">
        <title>Genome sequencing of Musa balbisiana reveals subgenome evolution and function divergence in polyploid bananas.</title>
        <authorList>
            <person name="Yao X."/>
        </authorList>
    </citation>
    <scope>NUCLEOTIDE SEQUENCE [LARGE SCALE GENOMIC DNA]</scope>
    <source>
        <strain evidence="3">cv. DH-PKW</strain>
        <tissue evidence="2">Leaves</tissue>
    </source>
</reference>
<feature type="region of interest" description="Disordered" evidence="1">
    <location>
        <begin position="25"/>
        <end position="82"/>
    </location>
</feature>
<dbReference type="STRING" id="52838.A0A4S8JZH5"/>
<evidence type="ECO:0000313" key="3">
    <source>
        <dbReference type="Proteomes" id="UP000317650"/>
    </source>
</evidence>
<dbReference type="EMBL" id="PYDT01000003">
    <property type="protein sequence ID" value="THU67811.1"/>
    <property type="molecule type" value="Genomic_DNA"/>
</dbReference>
<organism evidence="2 3">
    <name type="scientific">Musa balbisiana</name>
    <name type="common">Banana</name>
    <dbReference type="NCBI Taxonomy" id="52838"/>
    <lineage>
        <taxon>Eukaryota</taxon>
        <taxon>Viridiplantae</taxon>
        <taxon>Streptophyta</taxon>
        <taxon>Embryophyta</taxon>
        <taxon>Tracheophyta</taxon>
        <taxon>Spermatophyta</taxon>
        <taxon>Magnoliopsida</taxon>
        <taxon>Liliopsida</taxon>
        <taxon>Zingiberales</taxon>
        <taxon>Musaceae</taxon>
        <taxon>Musa</taxon>
    </lineage>
</organism>
<dbReference type="AlphaFoldDB" id="A0A4S8JZH5"/>
<name>A0A4S8JZH5_MUSBA</name>
<protein>
    <submittedName>
        <fullName evidence="2">Uncharacterized protein</fullName>
    </submittedName>
</protein>
<comment type="caution">
    <text evidence="2">The sequence shown here is derived from an EMBL/GenBank/DDBJ whole genome shotgun (WGS) entry which is preliminary data.</text>
</comment>
<accession>A0A4S8JZH5</accession>